<dbReference type="Proteomes" id="UP001060414">
    <property type="component" value="Chromosome"/>
</dbReference>
<reference evidence="1" key="1">
    <citation type="journal article" date="2022" name="Environ. Microbiol.">
        <title>Geoalkalibacter halelectricus SAP #1 sp. nov. possessing extracellular electron transfer and mineral#reducing capabilities from a haloalkaline environment.</title>
        <authorList>
            <person name="Yadav S."/>
            <person name="Singh R."/>
            <person name="Sundharam S.S."/>
            <person name="Chaudhary S."/>
            <person name="Krishnamurthi S."/>
            <person name="Patil S.A."/>
        </authorList>
    </citation>
    <scope>NUCLEOTIDE SEQUENCE</scope>
    <source>
        <strain evidence="1">SAP-1</strain>
    </source>
</reference>
<dbReference type="RefSeq" id="WP_260747548.1">
    <property type="nucleotide sequence ID" value="NZ_CP092109.1"/>
</dbReference>
<dbReference type="InterPro" id="IPR028973">
    <property type="entry name" value="PhnB-like"/>
</dbReference>
<dbReference type="CDD" id="cd06588">
    <property type="entry name" value="PhnB_like"/>
    <property type="match status" value="1"/>
</dbReference>
<organism evidence="1 2">
    <name type="scientific">Geoalkalibacter halelectricus</name>
    <dbReference type="NCBI Taxonomy" id="2847045"/>
    <lineage>
        <taxon>Bacteria</taxon>
        <taxon>Pseudomonadati</taxon>
        <taxon>Thermodesulfobacteriota</taxon>
        <taxon>Desulfuromonadia</taxon>
        <taxon>Desulfuromonadales</taxon>
        <taxon>Geoalkalibacteraceae</taxon>
        <taxon>Geoalkalibacter</taxon>
    </lineage>
</organism>
<evidence type="ECO:0000313" key="1">
    <source>
        <dbReference type="EMBL" id="UWZ79191.1"/>
    </source>
</evidence>
<sequence length="117" mass="12858">MQLESYLFFEGCCDEALAFYREALGAEVTFLMRYRESPEPKDIPPDAEDKVMHANVRIGESTLMVSDGLCQGDPNFQGFSLCLDVADEATAQRLFSALATGGEVQMPQVPRAASPVF</sequence>
<evidence type="ECO:0000313" key="2">
    <source>
        <dbReference type="Proteomes" id="UP001060414"/>
    </source>
</evidence>
<dbReference type="EMBL" id="CP092109">
    <property type="protein sequence ID" value="UWZ79191.1"/>
    <property type="molecule type" value="Genomic_DNA"/>
</dbReference>
<dbReference type="InterPro" id="IPR029068">
    <property type="entry name" value="Glyas_Bleomycin-R_OHBP_Dase"/>
</dbReference>
<dbReference type="PANTHER" id="PTHR33990">
    <property type="entry name" value="PROTEIN YJDN-RELATED"/>
    <property type="match status" value="1"/>
</dbReference>
<dbReference type="Gene3D" id="3.10.180.10">
    <property type="entry name" value="2,3-Dihydroxybiphenyl 1,2-Dioxygenase, domain 1"/>
    <property type="match status" value="1"/>
</dbReference>
<keyword evidence="2" id="KW-1185">Reference proteome</keyword>
<dbReference type="PANTHER" id="PTHR33990:SF1">
    <property type="entry name" value="PROTEIN YJDN"/>
    <property type="match status" value="1"/>
</dbReference>
<gene>
    <name evidence="1" type="ORF">L9S41_16125</name>
</gene>
<accession>A0ABY5ZPP9</accession>
<dbReference type="SUPFAM" id="SSF54593">
    <property type="entry name" value="Glyoxalase/Bleomycin resistance protein/Dihydroxybiphenyl dioxygenase"/>
    <property type="match status" value="1"/>
</dbReference>
<name>A0ABY5ZPP9_9BACT</name>
<proteinExistence type="predicted"/>
<protein>
    <submittedName>
        <fullName evidence="1">VOC family protein</fullName>
    </submittedName>
</protein>